<dbReference type="InterPro" id="IPR045078">
    <property type="entry name" value="TST/MPST-like"/>
</dbReference>
<dbReference type="GO" id="GO:0016784">
    <property type="term" value="F:3-mercaptopyruvate sulfurtransferase activity"/>
    <property type="evidence" value="ECO:0007669"/>
    <property type="project" value="UniProtKB-EC"/>
</dbReference>
<reference evidence="4" key="1">
    <citation type="journal article" date="2012" name="Proc. Natl. Acad. Sci. U.S.A.">
        <title>Antigenic diversity is generated by distinct evolutionary mechanisms in African trypanosome species.</title>
        <authorList>
            <person name="Jackson A.P."/>
            <person name="Berry A."/>
            <person name="Aslett M."/>
            <person name="Allison H.C."/>
            <person name="Burton P."/>
            <person name="Vavrova-Anderson J."/>
            <person name="Brown R."/>
            <person name="Browne H."/>
            <person name="Corton N."/>
            <person name="Hauser H."/>
            <person name="Gamble J."/>
            <person name="Gilderthorp R."/>
            <person name="Marcello L."/>
            <person name="McQuillan J."/>
            <person name="Otto T.D."/>
            <person name="Quail M.A."/>
            <person name="Sanders M.J."/>
            <person name="van Tonder A."/>
            <person name="Ginger M.L."/>
            <person name="Field M.C."/>
            <person name="Barry J.D."/>
            <person name="Hertz-Fowler C."/>
            <person name="Berriman M."/>
        </authorList>
    </citation>
    <scope>NUCLEOTIDE SEQUENCE</scope>
    <source>
        <strain evidence="4">Y486</strain>
    </source>
</reference>
<proteinExistence type="predicted"/>
<dbReference type="Gene3D" id="3.40.250.10">
    <property type="entry name" value="Rhodanese-like domain"/>
    <property type="match status" value="2"/>
</dbReference>
<sequence>MARKCKEVGIASVSPCVVGAQMNFKDHGPRAFDPGKVFLSVEEIKGNIRAYQMFDVRYNVFNKDYGINEYNKGHAERATFVDVNEHLSGAINSSARHPMPEPSVFVEWCKSVGINPTRPVLCYDDECGVMGACRMWWMLHALGVEVYVLSGGFQEYEAAGLPIETGASNEKHNPTTYWPYGTEFKRLLNIEDVLPNAYLVDTRSADRFNTTVRPYGPDETPGHIEGAVNIPTSVNVLSGKDYKRLRPFDECRSNLLKGLNGKWGKGDPDISNCVFYCGSGVTATFSIALACHLKLGEPYLFCGSWSEYAGRYNFALNRRAIEEHGMIFKMLSPNLAENTKATAHNAVLIADGEVVKNPDPELLSALEHMHIGEKAQVFFKSKRVAVMEVYSRKDY</sequence>
<dbReference type="SUPFAM" id="SSF52821">
    <property type="entry name" value="Rhodanese/Cell cycle control phosphatase"/>
    <property type="match status" value="2"/>
</dbReference>
<dbReference type="GO" id="GO:0005739">
    <property type="term" value="C:mitochondrion"/>
    <property type="evidence" value="ECO:0007669"/>
    <property type="project" value="TreeGrafter"/>
</dbReference>
<dbReference type="OMA" id="LLDVRWQ"/>
<dbReference type="Pfam" id="PF09122">
    <property type="entry name" value="DUF1930"/>
    <property type="match status" value="1"/>
</dbReference>
<dbReference type="SMART" id="SM00450">
    <property type="entry name" value="RHOD"/>
    <property type="match status" value="2"/>
</dbReference>
<dbReference type="VEuPathDB" id="TriTrypDB:TvY486_0706050"/>
<dbReference type="EMBL" id="HE573023">
    <property type="protein sequence ID" value="CCC49285.1"/>
    <property type="molecule type" value="Genomic_DNA"/>
</dbReference>
<dbReference type="CDD" id="cd01448">
    <property type="entry name" value="TST_Repeat_1"/>
    <property type="match status" value="1"/>
</dbReference>
<feature type="domain" description="Rhodanese" evidence="3">
    <location>
        <begin position="47"/>
        <end position="165"/>
    </location>
</feature>
<dbReference type="PANTHER" id="PTHR11364">
    <property type="entry name" value="THIOSULFATE SULFERTANSFERASE"/>
    <property type="match status" value="1"/>
</dbReference>
<evidence type="ECO:0000256" key="2">
    <source>
        <dbReference type="ARBA" id="ARBA00022737"/>
    </source>
</evidence>
<dbReference type="InterPro" id="IPR036873">
    <property type="entry name" value="Rhodanese-like_dom_sf"/>
</dbReference>
<dbReference type="InterPro" id="IPR001763">
    <property type="entry name" value="Rhodanese-like_dom"/>
</dbReference>
<dbReference type="PROSITE" id="PS50206">
    <property type="entry name" value="RHODANESE_3"/>
    <property type="match status" value="2"/>
</dbReference>
<evidence type="ECO:0000313" key="4">
    <source>
        <dbReference type="EMBL" id="CCC49285.1"/>
    </source>
</evidence>
<keyword evidence="2" id="KW-0677">Repeat</keyword>
<dbReference type="SUPFAM" id="SSF54534">
    <property type="entry name" value="FKBP-like"/>
    <property type="match status" value="1"/>
</dbReference>
<dbReference type="InterPro" id="IPR038457">
    <property type="entry name" value="SulfurTase_C_sf"/>
</dbReference>
<dbReference type="PANTHER" id="PTHR11364:SF27">
    <property type="entry name" value="SULFURTRANSFERASE"/>
    <property type="match status" value="1"/>
</dbReference>
<accession>G0TZ82</accession>
<evidence type="ECO:0000259" key="3">
    <source>
        <dbReference type="PROSITE" id="PS50206"/>
    </source>
</evidence>
<dbReference type="Pfam" id="PF00581">
    <property type="entry name" value="Rhodanese"/>
    <property type="match status" value="2"/>
</dbReference>
<dbReference type="Gene3D" id="3.30.1670.10">
    <property type="entry name" value="3-mercaptopyruvate sulfurtransferase, domain 3"/>
    <property type="match status" value="1"/>
</dbReference>
<dbReference type="AlphaFoldDB" id="G0TZ82"/>
<feature type="domain" description="Rhodanese" evidence="3">
    <location>
        <begin position="193"/>
        <end position="313"/>
    </location>
</feature>
<dbReference type="InterPro" id="IPR015206">
    <property type="entry name" value="SulfurTase_C"/>
</dbReference>
<gene>
    <name evidence="4" type="ORF">TVY486_0706050</name>
</gene>
<protein>
    <submittedName>
        <fullName evidence="4">Putative mercaptopyruvate sulfurtransferase</fullName>
        <ecNumber evidence="4">2.8.1.2</ecNumber>
    </submittedName>
</protein>
<name>G0TZ82_TRYVY</name>
<organism evidence="4">
    <name type="scientific">Trypanosoma vivax (strain Y486)</name>
    <dbReference type="NCBI Taxonomy" id="1055687"/>
    <lineage>
        <taxon>Eukaryota</taxon>
        <taxon>Discoba</taxon>
        <taxon>Euglenozoa</taxon>
        <taxon>Kinetoplastea</taxon>
        <taxon>Metakinetoplastina</taxon>
        <taxon>Trypanosomatida</taxon>
        <taxon>Trypanosomatidae</taxon>
        <taxon>Trypanosoma</taxon>
        <taxon>Duttonella</taxon>
    </lineage>
</organism>
<evidence type="ECO:0000256" key="1">
    <source>
        <dbReference type="ARBA" id="ARBA00022679"/>
    </source>
</evidence>
<keyword evidence="1 4" id="KW-0808">Transferase</keyword>
<dbReference type="EC" id="2.8.1.2" evidence="4"/>
<dbReference type="GO" id="GO:0004792">
    <property type="term" value="F:thiosulfate-cyanide sulfurtransferase activity"/>
    <property type="evidence" value="ECO:0007669"/>
    <property type="project" value="TreeGrafter"/>
</dbReference>
<keyword evidence="4" id="KW-0670">Pyruvate</keyword>